<dbReference type="InterPro" id="IPR000477">
    <property type="entry name" value="RT_dom"/>
</dbReference>
<evidence type="ECO:0000256" key="4">
    <source>
        <dbReference type="ARBA" id="ARBA00022759"/>
    </source>
</evidence>
<evidence type="ECO:0000256" key="6">
    <source>
        <dbReference type="ARBA" id="ARBA00022918"/>
    </source>
</evidence>
<keyword evidence="2" id="KW-0548">Nucleotidyltransferase</keyword>
<sequence length="655" mass="74407">MPAQPTGSSYRKSTHTNRNCKWVNDLKSDPEAGYKRARKHRPRDKGGKGKNKDKEEDSSEAMDEDDASPDPREGSATKPNPFVKKSAGAYHTFLGTPTVRASKSALRILNTTVPAVPQYVSPRIDGYDFSKCLMDGGASLNIMYLETLERMNLTKEQLKHSTTELHGVVPEMITFEVVPFKSSCHVIFGRPTYHKFHARACYIYNKLKIPGPKGMITVSGDYKKAHECELGEATFAESVLSGEELQGYRAAVDPQEMHTTKKQISEQKTSFKAAIETKKIDFKEGDSTKQIRMKKSDQKATSFITPFGTYCYVTMPFGLKNAGATYQRTMQRCLKDQIGRNVHTYVDDIAVMTRKGSDLISDLTETFENLRRFVSCLGEKALPLYKLLKKTDLRTTQRMQHFRVEGNTHLPPILAAPEESEPMLLYLASSNKVISLVIMVERKEEGHEYGVQRPVYYISEVLTESKQRYPHFQKLAYGVFLGRRKLRHYFQDHPVTVVSKAPLLTILNNADATGRTAKWGIELSAFDINYKARNAIKSQILADFVADWIEAPDANLEPEPETWVMHFDESKQHHGSGAGVTLKSPYRRRTAIVRTFTSKLQITWRNTRLYYTVCASLRKLGSSTSYAAEIPTWWHSKWQEPGTPETPLWRLTRRS</sequence>
<dbReference type="Pfam" id="PF17917">
    <property type="entry name" value="RT_RNaseH"/>
    <property type="match status" value="1"/>
</dbReference>
<proteinExistence type="predicted"/>
<feature type="domain" description="Reverse transcriptase" evidence="8">
    <location>
        <begin position="289"/>
        <end position="372"/>
    </location>
</feature>
<feature type="compositionally biased region" description="Acidic residues" evidence="7">
    <location>
        <begin position="56"/>
        <end position="68"/>
    </location>
</feature>
<reference evidence="10" key="1">
    <citation type="submission" date="2023-07" db="EMBL/GenBank/DDBJ databases">
        <title>A chromosome-level genome assembly of Lolium multiflorum.</title>
        <authorList>
            <person name="Chen Y."/>
            <person name="Copetti D."/>
            <person name="Kolliker R."/>
            <person name="Studer B."/>
        </authorList>
    </citation>
    <scope>NUCLEOTIDE SEQUENCE</scope>
    <source>
        <strain evidence="10">02402/16</strain>
        <tissue evidence="10">Leaf</tissue>
    </source>
</reference>
<dbReference type="Gene3D" id="3.30.70.270">
    <property type="match status" value="1"/>
</dbReference>
<dbReference type="InterPro" id="IPR043502">
    <property type="entry name" value="DNA/RNA_pol_sf"/>
</dbReference>
<dbReference type="SUPFAM" id="SSF56672">
    <property type="entry name" value="DNA/RNA polymerases"/>
    <property type="match status" value="1"/>
</dbReference>
<evidence type="ECO:0000259" key="9">
    <source>
        <dbReference type="Pfam" id="PF17917"/>
    </source>
</evidence>
<evidence type="ECO:0000256" key="7">
    <source>
        <dbReference type="SAM" id="MobiDB-lite"/>
    </source>
</evidence>
<keyword evidence="11" id="KW-1185">Reference proteome</keyword>
<keyword evidence="3" id="KW-0540">Nuclease</keyword>
<dbReference type="GO" id="GO:0003964">
    <property type="term" value="F:RNA-directed DNA polymerase activity"/>
    <property type="evidence" value="ECO:0007669"/>
    <property type="project" value="UniProtKB-KW"/>
</dbReference>
<feature type="region of interest" description="Disordered" evidence="7">
    <location>
        <begin position="1"/>
        <end position="83"/>
    </location>
</feature>
<accession>A0AAD8W844</accession>
<dbReference type="CDD" id="cd01647">
    <property type="entry name" value="RT_LTR"/>
    <property type="match status" value="1"/>
</dbReference>
<organism evidence="10 11">
    <name type="scientific">Lolium multiflorum</name>
    <name type="common">Italian ryegrass</name>
    <name type="synonym">Lolium perenne subsp. multiflorum</name>
    <dbReference type="NCBI Taxonomy" id="4521"/>
    <lineage>
        <taxon>Eukaryota</taxon>
        <taxon>Viridiplantae</taxon>
        <taxon>Streptophyta</taxon>
        <taxon>Embryophyta</taxon>
        <taxon>Tracheophyta</taxon>
        <taxon>Spermatophyta</taxon>
        <taxon>Magnoliopsida</taxon>
        <taxon>Liliopsida</taxon>
        <taxon>Poales</taxon>
        <taxon>Poaceae</taxon>
        <taxon>BOP clade</taxon>
        <taxon>Pooideae</taxon>
        <taxon>Poodae</taxon>
        <taxon>Poeae</taxon>
        <taxon>Poeae Chloroplast Group 2 (Poeae type)</taxon>
        <taxon>Loliodinae</taxon>
        <taxon>Loliinae</taxon>
        <taxon>Lolium</taxon>
    </lineage>
</organism>
<dbReference type="InterPro" id="IPR041373">
    <property type="entry name" value="RT_RNaseH"/>
</dbReference>
<feature type="compositionally biased region" description="Basic and acidic residues" evidence="7">
    <location>
        <begin position="44"/>
        <end position="55"/>
    </location>
</feature>
<protein>
    <recommendedName>
        <fullName evidence="12">Reverse transcriptase domain-containing protein</fullName>
    </recommendedName>
</protein>
<evidence type="ECO:0000313" key="10">
    <source>
        <dbReference type="EMBL" id="KAK1647041.1"/>
    </source>
</evidence>
<dbReference type="PANTHER" id="PTHR48475:SF2">
    <property type="entry name" value="RIBONUCLEASE H"/>
    <property type="match status" value="1"/>
</dbReference>
<feature type="domain" description="Reverse transcriptase RNase H-like" evidence="9">
    <location>
        <begin position="420"/>
        <end position="526"/>
    </location>
</feature>
<dbReference type="Proteomes" id="UP001231189">
    <property type="component" value="Unassembled WGS sequence"/>
</dbReference>
<name>A0AAD8W844_LOLMU</name>
<feature type="compositionally biased region" description="Basic and acidic residues" evidence="7">
    <location>
        <begin position="24"/>
        <end position="34"/>
    </location>
</feature>
<feature type="compositionally biased region" description="Polar residues" evidence="7">
    <location>
        <begin position="1"/>
        <end position="19"/>
    </location>
</feature>
<evidence type="ECO:0000256" key="5">
    <source>
        <dbReference type="ARBA" id="ARBA00022801"/>
    </source>
</evidence>
<gene>
    <name evidence="10" type="ORF">QYE76_064846</name>
</gene>
<dbReference type="AlphaFoldDB" id="A0AAD8W844"/>
<evidence type="ECO:0000313" key="11">
    <source>
        <dbReference type="Proteomes" id="UP001231189"/>
    </source>
</evidence>
<comment type="caution">
    <text evidence="10">The sequence shown here is derived from an EMBL/GenBank/DDBJ whole genome shotgun (WGS) entry which is preliminary data.</text>
</comment>
<evidence type="ECO:0000259" key="8">
    <source>
        <dbReference type="Pfam" id="PF00078"/>
    </source>
</evidence>
<evidence type="ECO:0000256" key="1">
    <source>
        <dbReference type="ARBA" id="ARBA00022679"/>
    </source>
</evidence>
<keyword evidence="1" id="KW-0808">Transferase</keyword>
<dbReference type="PANTHER" id="PTHR48475">
    <property type="entry name" value="RIBONUCLEASE H"/>
    <property type="match status" value="1"/>
</dbReference>
<evidence type="ECO:0000256" key="2">
    <source>
        <dbReference type="ARBA" id="ARBA00022695"/>
    </source>
</evidence>
<keyword evidence="5" id="KW-0378">Hydrolase</keyword>
<keyword evidence="4" id="KW-0255">Endonuclease</keyword>
<dbReference type="GO" id="GO:0016787">
    <property type="term" value="F:hydrolase activity"/>
    <property type="evidence" value="ECO:0007669"/>
    <property type="project" value="UniProtKB-KW"/>
</dbReference>
<evidence type="ECO:0008006" key="12">
    <source>
        <dbReference type="Google" id="ProtNLM"/>
    </source>
</evidence>
<dbReference type="GO" id="GO:0004519">
    <property type="term" value="F:endonuclease activity"/>
    <property type="evidence" value="ECO:0007669"/>
    <property type="project" value="UniProtKB-KW"/>
</dbReference>
<keyword evidence="6" id="KW-0695">RNA-directed DNA polymerase</keyword>
<dbReference type="InterPro" id="IPR043128">
    <property type="entry name" value="Rev_trsase/Diguanyl_cyclase"/>
</dbReference>
<evidence type="ECO:0000256" key="3">
    <source>
        <dbReference type="ARBA" id="ARBA00022722"/>
    </source>
</evidence>
<dbReference type="Gene3D" id="3.10.10.10">
    <property type="entry name" value="HIV Type 1 Reverse Transcriptase, subunit A, domain 1"/>
    <property type="match status" value="1"/>
</dbReference>
<dbReference type="Pfam" id="PF00078">
    <property type="entry name" value="RVT_1"/>
    <property type="match status" value="1"/>
</dbReference>
<dbReference type="EMBL" id="JAUUTY010000004">
    <property type="protein sequence ID" value="KAK1647041.1"/>
    <property type="molecule type" value="Genomic_DNA"/>
</dbReference>